<proteinExistence type="predicted"/>
<feature type="coiled-coil region" evidence="1">
    <location>
        <begin position="2409"/>
        <end position="2478"/>
    </location>
</feature>
<protein>
    <submittedName>
        <fullName evidence="3">Uncharacterized protein</fullName>
    </submittedName>
</protein>
<reference evidence="3 4" key="1">
    <citation type="journal article" date="2021" name="Comput. Struct. Biotechnol. J.">
        <title>De novo genome assembly of the potent medicinal plant Rehmannia glutinosa using nanopore technology.</title>
        <authorList>
            <person name="Ma L."/>
            <person name="Dong C."/>
            <person name="Song C."/>
            <person name="Wang X."/>
            <person name="Zheng X."/>
            <person name="Niu Y."/>
            <person name="Chen S."/>
            <person name="Feng W."/>
        </authorList>
    </citation>
    <scope>NUCLEOTIDE SEQUENCE [LARGE SCALE GENOMIC DNA]</scope>
    <source>
        <strain evidence="3">DH-2019</strain>
    </source>
</reference>
<evidence type="ECO:0000313" key="3">
    <source>
        <dbReference type="EMBL" id="KAK6158736.1"/>
    </source>
</evidence>
<feature type="coiled-coil region" evidence="1">
    <location>
        <begin position="1584"/>
        <end position="1639"/>
    </location>
</feature>
<feature type="compositionally biased region" description="Basic and acidic residues" evidence="2">
    <location>
        <begin position="65"/>
        <end position="77"/>
    </location>
</feature>
<feature type="region of interest" description="Disordered" evidence="2">
    <location>
        <begin position="234"/>
        <end position="272"/>
    </location>
</feature>
<evidence type="ECO:0000313" key="4">
    <source>
        <dbReference type="Proteomes" id="UP001318860"/>
    </source>
</evidence>
<sequence>MLAVNMLMNATVGGGVFYGLLELRLQQFRQKKDKGNSSKASGKASKSGRDTTTASATEAVVIQEHAADGERSIHDAEDTIPLSESSSRVTSVASDTAAATDELSVKAGILGTASPVGTAELTLEGSGVDETRLNQSADDGRNFDSGAPLKDVSSSLVLEDVKYNVPDASDQMILVENSADLSTSLPIDFSSEPERQHGEEQETDVGAMQEVGSSSESQIDKSMVTQLEGDVDVSSNDFSEKAGNNKTAGPEITPAEEETHVATQLSRTDDASLTGFVPNDIEENPEGHDHSIVIGPNVPDGHGGFHTDGTQASSGCKQVDLSSVLDGTVIKLSQLAGILKVLDEDEFRFLFMSRESSLEKFRDTDKMKVHESVGHDAFERLKEQLYVTSFARDAFHLQISEQQMLINEICAVNASLIEVQVKNEIFAKEIVQCRCELQEVVSEREKLQKQLHSSKDEVEVVSAKVNELQKTLEMTQGEMSSLSSELDDCRNFVKVLQAENENLNGSLKVVTEERKKLSEENELVLLENEKMTGELAQSKASLESLQTLLRDDRRQLEEENDSVVRENSKLLADLAKFMSTVEALEGENRNLNEILTSVSEERKKLEEDKALVVHRNENMSKELTYCKDLVVTLQKEVSNLNGHLTSIKEERIKLEEEKESIFSEYEKQSLELVEVKVLEAVLQVECSKAVDDLKEATSRINELTEENETINADLEFHKLKPKELDQKEHSSQFEEVANRGVGNDICTLQKPKSEFSSQEQLKLNVYDDSSGFVALKRKLEDAEVVMQKLEKETEDMHLHFTSLNRSSDKVVAPGVSRLIQAFETKRHSDDQDPENPPSSENQTTEDPYMRTKMVTGNLRMLLQELINDAENASEFCRVMQSRLLADATGIDRSEYESLREHTDQMEQANIELMVLNDAMREHISHAVTKEGELLSLCDALQKQELVLKSKNSQLREKLNDFQAKISDLESQLDGICRDSEGKVASISSQVQTLQAEVAGRESILEEEWNSVCAQVLQRVGVLDSTIKTFYANSLDGVDSNLDVVSFVAASVDGATKVIEGLHGQLEAAQRERQEVSDRNDMALNTLHRLYIELSELVRRTIVYHPDETENAVVDDKVLDVIHHDVFNALLDQLKQLFGERLQLETENKQLSSELMSRARETNELEKRCLKSDTVMKLVEEIEQSVRLEGIEIDADEPASLLESLIYFLIQKYKDADKDLSLSTSLKMQLSDLQRQVEHLNLVLVQYENENLVFKQSLKSAEEDVIALSYKVQEKVAELEISEQRVLSLREKLSIAVTKGKGLISQRDSLKQSLAETSKELEKCSQELLSKDDMLHELETKLKVYSEAGERMEALESELSYIRNSATALRESFLLKDSVLQRIEEILEDLELPDHFHSRGIIEKIDWLAKSVGGNSLPLGDWDQRSSVGGGLYSDSGFVGVDGLKEDMQPNPNSDEDLRIRYEELQNKFYGLAEQNEMLEQSLMERNNLVQRWEEILDRVDVPSQLRSMEPEYKIQWLESALSEAQNRCYSLQQKIDNMETLFGSLTAGVEDSQRRTSELVSAFQQACVEKEILSRDLEILSHENDENSKKKADLNIRNENLQSEIIVLQEQKLRMEEYIRNTEDAIRRLQELVNNALQDSSGEDVVLGQEGVEYFEETLRKLVEKYKTLFSGKSVNIDPTDVHLTELSHNSRDFEEQDVVNLSKKLEDFMGEIVCLKEERDKYVLNNQSLLHEVEELEINKKELQDMLNQEEQKSASLREKLNVAVRKGKSLVQQRDGMKQVIEELNAEVERLKSEVKQTEKAISEYEEQIKNLFTAQERVQVMESENTFLRDRLAETERCLQEKDGSWSSILDALNEIDVGRAFNSGNPIEKLKEIGKYLHDLRIGVDSLEQESRKSKRAAELLLAELNEVQERNDGLQEELAKVFHELAEVSKEKDLAENAKSEALAHVEKLSYIHSEENDRQLSEIMALKSGVHNMREDFSAIERELADVLSKDLEVLHTMKAMMKSFSEFGGLPDFNAPFHDSFRGGIQARKSKNKVFMTEIGSLRERLYNHSHLLQEEASQLSEVLMDVHREYTSQKELCESMNRDLKKLKLIEKEKESESHILRGNISCLYETCASAISDIENWKDRVVGNALASRTLERDLKTQIHIEVENSFTNDIHIFDEEERAPGEGHTKERICMELVNQIKEAETNAKNYLHDLQQARVELHDSQRQLDVMAEERKVLELRMKELQHQETNSIDLEQKVNSLTDALAAKVQETEALMQALDEQEAEMEDLAKKIGGLENELQQKNQDLENLEASRAKALKKLSVTVSKFDELHYLSESLLAEVEKLQSQLQERDGEISFLRQEVTRCTNDALAVTQLKKKSSDENLSLLSWLDSLLSRVQVHDVASDDSKSHPVNEYKEVLQNKILDLISELENLRVVAQNSDMLLQEERCKVEELAQKEQYLKNSLREKESELVMLQGAVDSAKATKSPSEIVEAEQMLGNESEGPKEKEVCSECPSWVDTNNWASTGTIIPQVRSLRKTNNDQVAIAIDMDHSSDRLEDDDDKAHGFKSLTTSKIVPRFTRPVSDLVDGLWVSCDRALMRQPALRLGVIIYWAVLHAMLATFVV</sequence>
<comment type="caution">
    <text evidence="3">The sequence shown here is derived from an EMBL/GenBank/DDBJ whole genome shotgun (WGS) entry which is preliminary data.</text>
</comment>
<dbReference type="SUPFAM" id="SSF58100">
    <property type="entry name" value="Bacterial hemolysins"/>
    <property type="match status" value="1"/>
</dbReference>
<feature type="coiled-coil region" evidence="1">
    <location>
        <begin position="1051"/>
        <end position="1085"/>
    </location>
</feature>
<dbReference type="PANTHER" id="PTHR43939">
    <property type="entry name" value="COILED-COIL DOMAIN-CONTAINING PROTEIN 158"/>
    <property type="match status" value="1"/>
</dbReference>
<gene>
    <name evidence="3" type="ORF">DH2020_006050</name>
</gene>
<dbReference type="EMBL" id="JABTTQ020000004">
    <property type="protein sequence ID" value="KAK6158736.1"/>
    <property type="molecule type" value="Genomic_DNA"/>
</dbReference>
<feature type="coiled-coil region" evidence="1">
    <location>
        <begin position="951"/>
        <end position="978"/>
    </location>
</feature>
<feature type="coiled-coil region" evidence="1">
    <location>
        <begin position="2184"/>
        <end position="2354"/>
    </location>
</feature>
<dbReference type="Proteomes" id="UP001318860">
    <property type="component" value="Unassembled WGS sequence"/>
</dbReference>
<feature type="coiled-coil region" evidence="1">
    <location>
        <begin position="1461"/>
        <end position="1491"/>
    </location>
</feature>
<feature type="region of interest" description="Disordered" evidence="2">
    <location>
        <begin position="824"/>
        <end position="847"/>
    </location>
</feature>
<feature type="coiled-coil region" evidence="1">
    <location>
        <begin position="1888"/>
        <end position="1936"/>
    </location>
</feature>
<accession>A0ABR0XHV6</accession>
<dbReference type="Gene3D" id="1.10.287.1490">
    <property type="match status" value="1"/>
</dbReference>
<dbReference type="PANTHER" id="PTHR43939:SF50">
    <property type="entry name" value="NUCLEOPORIN"/>
    <property type="match status" value="1"/>
</dbReference>
<keyword evidence="4" id="KW-1185">Reference proteome</keyword>
<feature type="region of interest" description="Disordered" evidence="2">
    <location>
        <begin position="125"/>
        <end position="147"/>
    </location>
</feature>
<feature type="region of interest" description="Disordered" evidence="2">
    <location>
        <begin position="186"/>
        <end position="219"/>
    </location>
</feature>
<keyword evidence="1" id="KW-0175">Coiled coil</keyword>
<feature type="coiled-coil region" evidence="1">
    <location>
        <begin position="1699"/>
        <end position="1817"/>
    </location>
</feature>
<name>A0ABR0XHV6_REHGL</name>
<evidence type="ECO:0000256" key="1">
    <source>
        <dbReference type="SAM" id="Coils"/>
    </source>
</evidence>
<feature type="coiled-coil region" evidence="1">
    <location>
        <begin position="1229"/>
        <end position="1357"/>
    </location>
</feature>
<feature type="coiled-coil region" evidence="1">
    <location>
        <begin position="430"/>
        <end position="720"/>
    </location>
</feature>
<feature type="region of interest" description="Disordered" evidence="2">
    <location>
        <begin position="31"/>
        <end position="93"/>
    </location>
</feature>
<feature type="compositionally biased region" description="Polar residues" evidence="2">
    <location>
        <begin position="234"/>
        <end position="247"/>
    </location>
</feature>
<organism evidence="3 4">
    <name type="scientific">Rehmannia glutinosa</name>
    <name type="common">Chinese foxglove</name>
    <dbReference type="NCBI Taxonomy" id="99300"/>
    <lineage>
        <taxon>Eukaryota</taxon>
        <taxon>Viridiplantae</taxon>
        <taxon>Streptophyta</taxon>
        <taxon>Embryophyta</taxon>
        <taxon>Tracheophyta</taxon>
        <taxon>Spermatophyta</taxon>
        <taxon>Magnoliopsida</taxon>
        <taxon>eudicotyledons</taxon>
        <taxon>Gunneridae</taxon>
        <taxon>Pentapetalae</taxon>
        <taxon>asterids</taxon>
        <taxon>lamiids</taxon>
        <taxon>Lamiales</taxon>
        <taxon>Orobanchaceae</taxon>
        <taxon>Rehmannieae</taxon>
        <taxon>Rehmannia</taxon>
    </lineage>
</organism>
<feature type="compositionally biased region" description="Low complexity" evidence="2">
    <location>
        <begin position="83"/>
        <end position="93"/>
    </location>
</feature>
<evidence type="ECO:0000256" key="2">
    <source>
        <dbReference type="SAM" id="MobiDB-lite"/>
    </source>
</evidence>